<dbReference type="EMBL" id="VXBJ01004187">
    <property type="protein sequence ID" value="NXN28062.1"/>
    <property type="molecule type" value="Genomic_DNA"/>
</dbReference>
<dbReference type="OrthoDB" id="6347013at2759"/>
<gene>
    <name evidence="3" type="primary">Acot5</name>
    <name evidence="3" type="ORF">NYCSEM_R08198</name>
</gene>
<feature type="non-terminal residue" evidence="3">
    <location>
        <position position="142"/>
    </location>
</feature>
<evidence type="ECO:0000259" key="2">
    <source>
        <dbReference type="Pfam" id="PF04775"/>
    </source>
</evidence>
<comment type="caution">
    <text evidence="3">The sequence shown here is derived from an EMBL/GenBank/DDBJ whole genome shotgun (WGS) entry which is preliminary data.</text>
</comment>
<accession>A0A7L1HPI3</accession>
<dbReference type="Gene3D" id="2.60.40.2240">
    <property type="entry name" value="Acyl-CoA thioester hydrolase/BAAT N-terminal domain"/>
    <property type="match status" value="1"/>
</dbReference>
<dbReference type="GO" id="GO:0006631">
    <property type="term" value="P:fatty acid metabolic process"/>
    <property type="evidence" value="ECO:0007669"/>
    <property type="project" value="TreeGrafter"/>
</dbReference>
<evidence type="ECO:0000313" key="3">
    <source>
        <dbReference type="EMBL" id="NXN28062.1"/>
    </source>
</evidence>
<dbReference type="InterPro" id="IPR006862">
    <property type="entry name" value="Thio_Ohase/aa_AcTrfase"/>
</dbReference>
<feature type="non-terminal residue" evidence="3">
    <location>
        <position position="1"/>
    </location>
</feature>
<dbReference type="GO" id="GO:0047617">
    <property type="term" value="F:fatty acyl-CoA hydrolase activity"/>
    <property type="evidence" value="ECO:0007669"/>
    <property type="project" value="TreeGrafter"/>
</dbReference>
<dbReference type="PANTHER" id="PTHR10824">
    <property type="entry name" value="ACYL-COENZYME A THIOESTERASE-RELATED"/>
    <property type="match status" value="1"/>
</dbReference>
<keyword evidence="4" id="KW-1185">Reference proteome</keyword>
<protein>
    <submittedName>
        <fullName evidence="3">ACOT5 thioesterase</fullName>
    </submittedName>
</protein>
<comment type="similarity">
    <text evidence="1">Belongs to the C/M/P thioester hydrolase family.</text>
</comment>
<evidence type="ECO:0000256" key="1">
    <source>
        <dbReference type="ARBA" id="ARBA00006538"/>
    </source>
</evidence>
<organism evidence="3 4">
    <name type="scientific">Nycticryphes semicollaris</name>
    <dbReference type="NCBI Taxonomy" id="227226"/>
    <lineage>
        <taxon>Eukaryota</taxon>
        <taxon>Metazoa</taxon>
        <taxon>Chordata</taxon>
        <taxon>Craniata</taxon>
        <taxon>Vertebrata</taxon>
        <taxon>Euteleostomi</taxon>
        <taxon>Archelosauria</taxon>
        <taxon>Archosauria</taxon>
        <taxon>Dinosauria</taxon>
        <taxon>Saurischia</taxon>
        <taxon>Theropoda</taxon>
        <taxon>Coelurosauria</taxon>
        <taxon>Aves</taxon>
        <taxon>Neognathae</taxon>
        <taxon>Neoaves</taxon>
        <taxon>Charadriiformes</taxon>
        <taxon>Rostratulidae</taxon>
        <taxon>Nycticryphes</taxon>
    </lineage>
</organism>
<feature type="domain" description="Acyl-CoA thioester hydrolase/bile acid-CoA amino acid N-acetyltransferase" evidence="2">
    <location>
        <begin position="15"/>
        <end position="141"/>
    </location>
</feature>
<dbReference type="InterPro" id="IPR042490">
    <property type="entry name" value="Thio_Ohase/BAAT_N"/>
</dbReference>
<name>A0A7L1HPI3_9CHAR</name>
<dbReference type="PANTHER" id="PTHR10824:SF17">
    <property type="entry name" value="ACYL-COENZYME A THIOESTERASE 6"/>
    <property type="match status" value="1"/>
</dbReference>
<dbReference type="Pfam" id="PF04775">
    <property type="entry name" value="Bile_Hydr_Trans"/>
    <property type="match status" value="1"/>
</dbReference>
<proteinExistence type="inferred from homology"/>
<dbReference type="GO" id="GO:0006637">
    <property type="term" value="P:acyl-CoA metabolic process"/>
    <property type="evidence" value="ECO:0007669"/>
    <property type="project" value="TreeGrafter"/>
</dbReference>
<dbReference type="Proteomes" id="UP000586634">
    <property type="component" value="Unassembled WGS sequence"/>
</dbReference>
<dbReference type="AlphaFoldDB" id="A0A7L1HPI3"/>
<reference evidence="3 4" key="1">
    <citation type="submission" date="2019-09" db="EMBL/GenBank/DDBJ databases">
        <title>Bird 10,000 Genomes (B10K) Project - Family phase.</title>
        <authorList>
            <person name="Zhang G."/>
        </authorList>
    </citation>
    <scope>NUCLEOTIDE SEQUENCE [LARGE SCALE GENOMIC DNA]</scope>
    <source>
        <strain evidence="3">B10K-DU-002-14</strain>
        <tissue evidence="3">Muscle</tissue>
    </source>
</reference>
<dbReference type="FunFam" id="2.60.40.2240:FF:000001">
    <property type="entry name" value="acyl-coenzyme A thioesterase 4"/>
    <property type="match status" value="1"/>
</dbReference>
<evidence type="ECO:0000313" key="4">
    <source>
        <dbReference type="Proteomes" id="UP000586634"/>
    </source>
</evidence>
<sequence length="142" mass="15772">APSICFSPTARSLFDEPLAIAVQGLGPQQPVTLRMSLRDEMGELFQAWACYQAGDDGALDLARCPALPGGSFTGLEPMGLLWALQPQKPFWYMVKKDIQRPFLVQLEVFDGHRKPPGRLLAQAQHERAFLQEGVQRVPVREG</sequence>